<dbReference type="RefSeq" id="WP_016209127.1">
    <property type="nucleotide sequence ID" value="NZ_ASRV01000241.1"/>
</dbReference>
<dbReference type="EMBL" id="ASRV01000241">
    <property type="protein sequence ID" value="EOR19889.1"/>
    <property type="molecule type" value="Genomic_DNA"/>
</dbReference>
<proteinExistence type="predicted"/>
<reference evidence="1 2" key="1">
    <citation type="submission" date="2013-03" db="EMBL/GenBank/DDBJ databases">
        <title>Whole genome shotgun sequencing of Clostridium sartagoforme AAU1.</title>
        <authorList>
            <person name="Joshi C.G."/>
            <person name="Duggirala S.M."/>
            <person name="Nathani N.M."/>
            <person name="Bhatt V.D."/>
            <person name="Patel A.K."/>
            <person name="Pandya P.R."/>
            <person name="KaPatel J.A."/>
        </authorList>
    </citation>
    <scope>NUCLEOTIDE SEQUENCE [LARGE SCALE GENOMIC DNA]</scope>
    <source>
        <strain evidence="1 2">AAU1</strain>
    </source>
</reference>
<keyword evidence="2" id="KW-1185">Reference proteome</keyword>
<organism evidence="1 2">
    <name type="scientific">Clostridium sartagoforme AAU1</name>
    <dbReference type="NCBI Taxonomy" id="1202534"/>
    <lineage>
        <taxon>Bacteria</taxon>
        <taxon>Bacillati</taxon>
        <taxon>Bacillota</taxon>
        <taxon>Clostridia</taxon>
        <taxon>Eubacteriales</taxon>
        <taxon>Clostridiaceae</taxon>
        <taxon>Clostridium</taxon>
    </lineage>
</organism>
<sequence length="95" mass="11701">MGEFIFLLPNKKEVANKEREMDMTIYTTKEWKGYGKQNYYWNEYRLEGNEVVKYKCHRQKFFDGDENNWNEDEEVEGSWAIDDPNMPEWLKKYIK</sequence>
<protein>
    <submittedName>
        <fullName evidence="1">Uncharacterized protein</fullName>
    </submittedName>
</protein>
<name>R9BRY8_9CLOT</name>
<evidence type="ECO:0000313" key="1">
    <source>
        <dbReference type="EMBL" id="EOR19889.1"/>
    </source>
</evidence>
<comment type="caution">
    <text evidence="1">The sequence shown here is derived from an EMBL/GenBank/DDBJ whole genome shotgun (WGS) entry which is preliminary data.</text>
</comment>
<dbReference type="PATRIC" id="fig|1202534.3.peg.3914"/>
<evidence type="ECO:0000313" key="2">
    <source>
        <dbReference type="Proteomes" id="UP000013988"/>
    </source>
</evidence>
<dbReference type="Proteomes" id="UP000013988">
    <property type="component" value="Unassembled WGS sequence"/>
</dbReference>
<dbReference type="AlphaFoldDB" id="R9BRY8"/>
<gene>
    <name evidence="1" type="ORF">A500_19619</name>
</gene>
<accession>R9BRY8</accession>